<dbReference type="InterPro" id="IPR007318">
    <property type="entry name" value="Phopholipid_MeTrfase"/>
</dbReference>
<feature type="transmembrane region" description="Helical" evidence="5">
    <location>
        <begin position="117"/>
        <end position="136"/>
    </location>
</feature>
<dbReference type="PANTHER" id="PTHR43847:SF1">
    <property type="entry name" value="BLL3993 PROTEIN"/>
    <property type="match status" value="1"/>
</dbReference>
<evidence type="ECO:0000313" key="7">
    <source>
        <dbReference type="Proteomes" id="UP000291301"/>
    </source>
</evidence>
<accession>A0A4R0P894</accession>
<dbReference type="Pfam" id="PF04191">
    <property type="entry name" value="PEMT"/>
    <property type="match status" value="1"/>
</dbReference>
<protein>
    <submittedName>
        <fullName evidence="6">Isoprenylcysteine carboxylmethyltransferase family protein</fullName>
    </submittedName>
</protein>
<dbReference type="EMBL" id="SJST01000006">
    <property type="protein sequence ID" value="TCD13241.1"/>
    <property type="molecule type" value="Genomic_DNA"/>
</dbReference>
<evidence type="ECO:0000256" key="3">
    <source>
        <dbReference type="ARBA" id="ARBA00022989"/>
    </source>
</evidence>
<keyword evidence="6" id="KW-0489">Methyltransferase</keyword>
<comment type="caution">
    <text evidence="6">The sequence shown here is derived from an EMBL/GenBank/DDBJ whole genome shotgun (WGS) entry which is preliminary data.</text>
</comment>
<dbReference type="Gene3D" id="1.20.120.1630">
    <property type="match status" value="1"/>
</dbReference>
<dbReference type="OrthoDB" id="9811969at2"/>
<dbReference type="AlphaFoldDB" id="A0A4R0P894"/>
<dbReference type="Proteomes" id="UP000291301">
    <property type="component" value="Unassembled WGS sequence"/>
</dbReference>
<reference evidence="6 7" key="1">
    <citation type="journal article" date="2015" name="Antonie Van Leeuwenhoek">
        <title>Oricola cellulosilytica gen. nov., sp. nov., a cellulose-degrading bacterium of the family Phyllobacteriaceae isolated from surface seashore water, and emended descriptions of Mesorhizobium loti and Phyllobacterium myrsinacearum.</title>
        <authorList>
            <person name="Hameed A."/>
            <person name="Shahina M."/>
            <person name="Lai W.A."/>
            <person name="Lin S.Y."/>
            <person name="Young L.S."/>
            <person name="Liu Y.C."/>
            <person name="Hsu Y.H."/>
            <person name="Young C.C."/>
        </authorList>
    </citation>
    <scope>NUCLEOTIDE SEQUENCE [LARGE SCALE GENOMIC DNA]</scope>
    <source>
        <strain evidence="6 7">KCTC 52183</strain>
    </source>
</reference>
<dbReference type="PANTHER" id="PTHR43847">
    <property type="entry name" value="BLL3993 PROTEIN"/>
    <property type="match status" value="1"/>
</dbReference>
<evidence type="ECO:0000256" key="1">
    <source>
        <dbReference type="ARBA" id="ARBA00004127"/>
    </source>
</evidence>
<evidence type="ECO:0000256" key="4">
    <source>
        <dbReference type="ARBA" id="ARBA00023136"/>
    </source>
</evidence>
<proteinExistence type="predicted"/>
<keyword evidence="3 5" id="KW-1133">Transmembrane helix</keyword>
<keyword evidence="2 5" id="KW-0812">Transmembrane</keyword>
<dbReference type="InterPro" id="IPR052527">
    <property type="entry name" value="Metal_cation-efflux_comp"/>
</dbReference>
<sequence>METDKRPYAERPNVFPWPPVIYAIALIAGWLIHLALPLPWLPGITAELLFALGVLLIAAALAIDFAAMRQMRRANTTVMPHRKSEHIVTSGVFSFSRNPIYLANTMIVIGVGLVSGIAWYLPLAIIAAYATWLMAISREERHLEARFGKAFRDYKKRVNRWF</sequence>
<feature type="transmembrane region" description="Helical" evidence="5">
    <location>
        <begin position="48"/>
        <end position="67"/>
    </location>
</feature>
<organism evidence="6 7">
    <name type="scientific">Oricola cellulosilytica</name>
    <dbReference type="NCBI Taxonomy" id="1429082"/>
    <lineage>
        <taxon>Bacteria</taxon>
        <taxon>Pseudomonadati</taxon>
        <taxon>Pseudomonadota</taxon>
        <taxon>Alphaproteobacteria</taxon>
        <taxon>Hyphomicrobiales</taxon>
        <taxon>Ahrensiaceae</taxon>
        <taxon>Oricola</taxon>
    </lineage>
</organism>
<evidence type="ECO:0000313" key="6">
    <source>
        <dbReference type="EMBL" id="TCD13241.1"/>
    </source>
</evidence>
<dbReference type="RefSeq" id="WP_131570271.1">
    <property type="nucleotide sequence ID" value="NZ_JAINFK010000005.1"/>
</dbReference>
<feature type="transmembrane region" description="Helical" evidence="5">
    <location>
        <begin position="20"/>
        <end position="42"/>
    </location>
</feature>
<name>A0A4R0P894_9HYPH</name>
<dbReference type="GO" id="GO:0008168">
    <property type="term" value="F:methyltransferase activity"/>
    <property type="evidence" value="ECO:0007669"/>
    <property type="project" value="UniProtKB-KW"/>
</dbReference>
<dbReference type="GO" id="GO:0032259">
    <property type="term" value="P:methylation"/>
    <property type="evidence" value="ECO:0007669"/>
    <property type="project" value="UniProtKB-KW"/>
</dbReference>
<comment type="subcellular location">
    <subcellularLocation>
        <location evidence="1">Endomembrane system</location>
        <topology evidence="1">Multi-pass membrane protein</topology>
    </subcellularLocation>
</comment>
<keyword evidence="4 5" id="KW-0472">Membrane</keyword>
<keyword evidence="7" id="KW-1185">Reference proteome</keyword>
<dbReference type="GO" id="GO:0012505">
    <property type="term" value="C:endomembrane system"/>
    <property type="evidence" value="ECO:0007669"/>
    <property type="project" value="UniProtKB-SubCell"/>
</dbReference>
<gene>
    <name evidence="6" type="ORF">E0D97_14685</name>
</gene>
<evidence type="ECO:0000256" key="5">
    <source>
        <dbReference type="SAM" id="Phobius"/>
    </source>
</evidence>
<evidence type="ECO:0000256" key="2">
    <source>
        <dbReference type="ARBA" id="ARBA00022692"/>
    </source>
</evidence>
<keyword evidence="6" id="KW-0808">Transferase</keyword>